<gene>
    <name evidence="2" type="ORF">AYBTSS11_LOCUS28219</name>
</gene>
<protein>
    <submittedName>
        <fullName evidence="2">Uncharacterized protein</fullName>
    </submittedName>
</protein>
<reference evidence="2" key="1">
    <citation type="submission" date="2023-10" db="EMBL/GenBank/DDBJ databases">
        <authorList>
            <person name="Domelevo Entfellner J.-B."/>
        </authorList>
    </citation>
    <scope>NUCLEOTIDE SEQUENCE</scope>
</reference>
<accession>A0AA86VUH0</accession>
<evidence type="ECO:0000313" key="3">
    <source>
        <dbReference type="Proteomes" id="UP001189624"/>
    </source>
</evidence>
<feature type="compositionally biased region" description="Polar residues" evidence="1">
    <location>
        <begin position="62"/>
        <end position="71"/>
    </location>
</feature>
<keyword evidence="3" id="KW-1185">Reference proteome</keyword>
<dbReference type="InterPro" id="IPR021899">
    <property type="entry name" value="DUF3511"/>
</dbReference>
<feature type="region of interest" description="Disordered" evidence="1">
    <location>
        <begin position="54"/>
        <end position="75"/>
    </location>
</feature>
<organism evidence="2 3">
    <name type="scientific">Sphenostylis stenocarpa</name>
    <dbReference type="NCBI Taxonomy" id="92480"/>
    <lineage>
        <taxon>Eukaryota</taxon>
        <taxon>Viridiplantae</taxon>
        <taxon>Streptophyta</taxon>
        <taxon>Embryophyta</taxon>
        <taxon>Tracheophyta</taxon>
        <taxon>Spermatophyta</taxon>
        <taxon>Magnoliopsida</taxon>
        <taxon>eudicotyledons</taxon>
        <taxon>Gunneridae</taxon>
        <taxon>Pentapetalae</taxon>
        <taxon>rosids</taxon>
        <taxon>fabids</taxon>
        <taxon>Fabales</taxon>
        <taxon>Fabaceae</taxon>
        <taxon>Papilionoideae</taxon>
        <taxon>50 kb inversion clade</taxon>
        <taxon>NPAAA clade</taxon>
        <taxon>indigoferoid/millettioid clade</taxon>
        <taxon>Phaseoleae</taxon>
        <taxon>Sphenostylis</taxon>
    </lineage>
</organism>
<dbReference type="PANTHER" id="PTHR33193">
    <property type="entry name" value="DOMAIN PROTEIN, PUTATIVE (DUF3511)-RELATED"/>
    <property type="match status" value="1"/>
</dbReference>
<dbReference type="AlphaFoldDB" id="A0AA86VUH0"/>
<dbReference type="Proteomes" id="UP001189624">
    <property type="component" value="Chromosome 10"/>
</dbReference>
<sequence length="138" mass="16199">MALITQPPSMNNAVTREMQLHDMRVRAIQENQMRLEQNRVTASSYRYHYEVSNAGKEGKRSGSISHSSWNDQEAKRKRRLAKYKLYEAEGKARSSFKEGLRTFKLACRKLIPNNECKFKEQSARLHHTWEQKRGTREG</sequence>
<dbReference type="PANTHER" id="PTHR33193:SF68">
    <property type="entry name" value="DUF3511 DOMAIN-CONTAINING PROTEIN"/>
    <property type="match status" value="1"/>
</dbReference>
<name>A0AA86VUH0_9FABA</name>
<dbReference type="Gramene" id="rna-AYBTSS11_LOCUS28219">
    <property type="protein sequence ID" value="CAJ1976088.1"/>
    <property type="gene ID" value="gene-AYBTSS11_LOCUS28219"/>
</dbReference>
<dbReference type="EMBL" id="OY731407">
    <property type="protein sequence ID" value="CAJ1976088.1"/>
    <property type="molecule type" value="Genomic_DNA"/>
</dbReference>
<proteinExistence type="predicted"/>
<evidence type="ECO:0000313" key="2">
    <source>
        <dbReference type="EMBL" id="CAJ1976088.1"/>
    </source>
</evidence>
<dbReference type="Pfam" id="PF12023">
    <property type="entry name" value="DUF3511"/>
    <property type="match status" value="1"/>
</dbReference>
<evidence type="ECO:0000256" key="1">
    <source>
        <dbReference type="SAM" id="MobiDB-lite"/>
    </source>
</evidence>